<dbReference type="EMBL" id="BPLQ01007452">
    <property type="protein sequence ID" value="GIY30227.1"/>
    <property type="molecule type" value="Genomic_DNA"/>
</dbReference>
<proteinExistence type="predicted"/>
<keyword evidence="2" id="KW-1185">Reference proteome</keyword>
<comment type="caution">
    <text evidence="1">The sequence shown here is derived from an EMBL/GenBank/DDBJ whole genome shotgun (WGS) entry which is preliminary data.</text>
</comment>
<organism evidence="1 2">
    <name type="scientific">Caerostris darwini</name>
    <dbReference type="NCBI Taxonomy" id="1538125"/>
    <lineage>
        <taxon>Eukaryota</taxon>
        <taxon>Metazoa</taxon>
        <taxon>Ecdysozoa</taxon>
        <taxon>Arthropoda</taxon>
        <taxon>Chelicerata</taxon>
        <taxon>Arachnida</taxon>
        <taxon>Araneae</taxon>
        <taxon>Araneomorphae</taxon>
        <taxon>Entelegynae</taxon>
        <taxon>Araneoidea</taxon>
        <taxon>Araneidae</taxon>
        <taxon>Caerostris</taxon>
    </lineage>
</organism>
<protein>
    <submittedName>
        <fullName evidence="1">Uncharacterized protein</fullName>
    </submittedName>
</protein>
<accession>A0AAV4SBL5</accession>
<sequence>MSLLLHYTRTITVSITSYNFPHNIISTNDRTHHGRNLNNKFLETAAITSLTWVQNLIRQLTNLILNCKFLGWKPLAAAHKTDHWAYYCTFENALSGLRGLGLLLPNRDITTLLLIRVIASRVQLEMEFAESG</sequence>
<evidence type="ECO:0000313" key="1">
    <source>
        <dbReference type="EMBL" id="GIY30227.1"/>
    </source>
</evidence>
<gene>
    <name evidence="1" type="ORF">CDAR_308301</name>
</gene>
<dbReference type="Proteomes" id="UP001054837">
    <property type="component" value="Unassembled WGS sequence"/>
</dbReference>
<dbReference type="AlphaFoldDB" id="A0AAV4SBL5"/>
<reference evidence="1 2" key="1">
    <citation type="submission" date="2021-06" db="EMBL/GenBank/DDBJ databases">
        <title>Caerostris darwini draft genome.</title>
        <authorList>
            <person name="Kono N."/>
            <person name="Arakawa K."/>
        </authorList>
    </citation>
    <scope>NUCLEOTIDE SEQUENCE [LARGE SCALE GENOMIC DNA]</scope>
</reference>
<name>A0AAV4SBL5_9ARAC</name>
<evidence type="ECO:0000313" key="2">
    <source>
        <dbReference type="Proteomes" id="UP001054837"/>
    </source>
</evidence>